<evidence type="ECO:0000313" key="1">
    <source>
        <dbReference type="EMBL" id="GJT94349.1"/>
    </source>
</evidence>
<keyword evidence="2" id="KW-1185">Reference proteome</keyword>
<dbReference type="EMBL" id="BQNB010020288">
    <property type="protein sequence ID" value="GJT94349.1"/>
    <property type="molecule type" value="Genomic_DNA"/>
</dbReference>
<protein>
    <submittedName>
        <fullName evidence="1">Uncharacterized protein</fullName>
    </submittedName>
</protein>
<accession>A0ABQ5I3U5</accession>
<organism evidence="1 2">
    <name type="scientific">Tanacetum coccineum</name>
    <dbReference type="NCBI Taxonomy" id="301880"/>
    <lineage>
        <taxon>Eukaryota</taxon>
        <taxon>Viridiplantae</taxon>
        <taxon>Streptophyta</taxon>
        <taxon>Embryophyta</taxon>
        <taxon>Tracheophyta</taxon>
        <taxon>Spermatophyta</taxon>
        <taxon>Magnoliopsida</taxon>
        <taxon>eudicotyledons</taxon>
        <taxon>Gunneridae</taxon>
        <taxon>Pentapetalae</taxon>
        <taxon>asterids</taxon>
        <taxon>campanulids</taxon>
        <taxon>Asterales</taxon>
        <taxon>Asteraceae</taxon>
        <taxon>Asteroideae</taxon>
        <taxon>Anthemideae</taxon>
        <taxon>Anthemidinae</taxon>
        <taxon>Tanacetum</taxon>
    </lineage>
</organism>
<comment type="caution">
    <text evidence="1">The sequence shown here is derived from an EMBL/GenBank/DDBJ whole genome shotgun (WGS) entry which is preliminary data.</text>
</comment>
<sequence length="58" mass="6237">MAVFAIRVLLASRVAKRQQRLGQFHCLSGQTVDRCGVGCCGWCGSGLGALLEVIIFKL</sequence>
<gene>
    <name evidence="1" type="ORF">Tco_1089867</name>
</gene>
<reference evidence="1" key="1">
    <citation type="journal article" date="2022" name="Int. J. Mol. Sci.">
        <title>Draft Genome of Tanacetum Coccineum: Genomic Comparison of Closely Related Tanacetum-Family Plants.</title>
        <authorList>
            <person name="Yamashiro T."/>
            <person name="Shiraishi A."/>
            <person name="Nakayama K."/>
            <person name="Satake H."/>
        </authorList>
    </citation>
    <scope>NUCLEOTIDE SEQUENCE</scope>
</reference>
<feature type="non-terminal residue" evidence="1">
    <location>
        <position position="58"/>
    </location>
</feature>
<name>A0ABQ5I3U5_9ASTR</name>
<reference evidence="1" key="2">
    <citation type="submission" date="2022-01" db="EMBL/GenBank/DDBJ databases">
        <authorList>
            <person name="Yamashiro T."/>
            <person name="Shiraishi A."/>
            <person name="Satake H."/>
            <person name="Nakayama K."/>
        </authorList>
    </citation>
    <scope>NUCLEOTIDE SEQUENCE</scope>
</reference>
<evidence type="ECO:0000313" key="2">
    <source>
        <dbReference type="Proteomes" id="UP001151760"/>
    </source>
</evidence>
<dbReference type="Proteomes" id="UP001151760">
    <property type="component" value="Unassembled WGS sequence"/>
</dbReference>
<proteinExistence type="predicted"/>